<dbReference type="PANTHER" id="PTHR38790">
    <property type="entry name" value="2EXR DOMAIN-CONTAINING PROTEIN-RELATED"/>
    <property type="match status" value="1"/>
</dbReference>
<dbReference type="PANTHER" id="PTHR38790:SF4">
    <property type="entry name" value="2EXR DOMAIN-CONTAINING PROTEIN"/>
    <property type="match status" value="1"/>
</dbReference>
<reference evidence="2" key="1">
    <citation type="journal article" date="2020" name="Stud. Mycol.">
        <title>101 Dothideomycetes genomes: a test case for predicting lifestyles and emergence of pathogens.</title>
        <authorList>
            <person name="Haridas S."/>
            <person name="Albert R."/>
            <person name="Binder M."/>
            <person name="Bloem J."/>
            <person name="Labutti K."/>
            <person name="Salamov A."/>
            <person name="Andreopoulos B."/>
            <person name="Baker S."/>
            <person name="Barry K."/>
            <person name="Bills G."/>
            <person name="Bluhm B."/>
            <person name="Cannon C."/>
            <person name="Castanera R."/>
            <person name="Culley D."/>
            <person name="Daum C."/>
            <person name="Ezra D."/>
            <person name="Gonzalez J."/>
            <person name="Henrissat B."/>
            <person name="Kuo A."/>
            <person name="Liang C."/>
            <person name="Lipzen A."/>
            <person name="Lutzoni F."/>
            <person name="Magnuson J."/>
            <person name="Mondo S."/>
            <person name="Nolan M."/>
            <person name="Ohm R."/>
            <person name="Pangilinan J."/>
            <person name="Park H.-J."/>
            <person name="Ramirez L."/>
            <person name="Alfaro M."/>
            <person name="Sun H."/>
            <person name="Tritt A."/>
            <person name="Yoshinaga Y."/>
            <person name="Zwiers L.-H."/>
            <person name="Turgeon B."/>
            <person name="Goodwin S."/>
            <person name="Spatafora J."/>
            <person name="Crous P."/>
            <person name="Grigoriev I."/>
        </authorList>
    </citation>
    <scope>NUCLEOTIDE SEQUENCE</scope>
    <source>
        <strain evidence="2">CBS 627.86</strain>
    </source>
</reference>
<evidence type="ECO:0000313" key="3">
    <source>
        <dbReference type="Proteomes" id="UP000799770"/>
    </source>
</evidence>
<evidence type="ECO:0000313" key="2">
    <source>
        <dbReference type="EMBL" id="KAF2118248.1"/>
    </source>
</evidence>
<dbReference type="EMBL" id="ML977317">
    <property type="protein sequence ID" value="KAF2118248.1"/>
    <property type="molecule type" value="Genomic_DNA"/>
</dbReference>
<organism evidence="2 3">
    <name type="scientific">Lophiotrema nucula</name>
    <dbReference type="NCBI Taxonomy" id="690887"/>
    <lineage>
        <taxon>Eukaryota</taxon>
        <taxon>Fungi</taxon>
        <taxon>Dikarya</taxon>
        <taxon>Ascomycota</taxon>
        <taxon>Pezizomycotina</taxon>
        <taxon>Dothideomycetes</taxon>
        <taxon>Pleosporomycetidae</taxon>
        <taxon>Pleosporales</taxon>
        <taxon>Lophiotremataceae</taxon>
        <taxon>Lophiotrema</taxon>
    </lineage>
</organism>
<gene>
    <name evidence="2" type="ORF">BDV96DRAFT_597106</name>
</gene>
<dbReference type="InterPro" id="IPR056632">
    <property type="entry name" value="DUF7730"/>
</dbReference>
<name>A0A6A5ZIK1_9PLEO</name>
<keyword evidence="3" id="KW-1185">Reference proteome</keyword>
<protein>
    <recommendedName>
        <fullName evidence="1">DUF7730 domain-containing protein</fullName>
    </recommendedName>
</protein>
<dbReference type="OrthoDB" id="5413827at2759"/>
<feature type="domain" description="DUF7730" evidence="1">
    <location>
        <begin position="64"/>
        <end position="172"/>
    </location>
</feature>
<dbReference type="Proteomes" id="UP000799770">
    <property type="component" value="Unassembled WGS sequence"/>
</dbReference>
<sequence length="247" mass="27955">MAPRRPAKPATASIASGNCKISTVIDPNARVTKVHKPKKRRDGLLNTKIPVRSDLMKIAKGNSETSPLLRLPGEIRNMIWVYALGGHRINVLENDNVVSHTSRLIDAPNDSAASSPTFQLPQVCRQLYAETALLPYQLNTFALKNTISKSGWVKSLCAAQRRSITSLRPNYVYWTEYSWYIRKPMTAIFTNLKSVDVTEYVRYPWVRIEDEYGRRIASIVESIRAREGSALEVTCEPYDQLMKAKRS</sequence>
<dbReference type="AlphaFoldDB" id="A0A6A5ZIK1"/>
<proteinExistence type="predicted"/>
<evidence type="ECO:0000259" key="1">
    <source>
        <dbReference type="Pfam" id="PF24864"/>
    </source>
</evidence>
<dbReference type="Pfam" id="PF24864">
    <property type="entry name" value="DUF7730"/>
    <property type="match status" value="1"/>
</dbReference>
<accession>A0A6A5ZIK1</accession>